<dbReference type="InterPro" id="IPR022512">
    <property type="entry name" value="CHP03792"/>
</dbReference>
<protein>
    <recommendedName>
        <fullName evidence="1">ABM domain-containing protein</fullName>
    </recommendedName>
</protein>
<dbReference type="NCBIfam" id="TIGR03792">
    <property type="entry name" value="TIGR03792 family protein"/>
    <property type="match status" value="1"/>
</dbReference>
<name>A0A1Z4KRB4_ANAVA</name>
<organism evidence="2 3">
    <name type="scientific">Trichormus variabilis NIES-23</name>
    <dbReference type="NCBI Taxonomy" id="1973479"/>
    <lineage>
        <taxon>Bacteria</taxon>
        <taxon>Bacillati</taxon>
        <taxon>Cyanobacteriota</taxon>
        <taxon>Cyanophyceae</taxon>
        <taxon>Nostocales</taxon>
        <taxon>Nostocaceae</taxon>
        <taxon>Trichormus</taxon>
    </lineage>
</organism>
<dbReference type="AlphaFoldDB" id="A0A1Z4KRB4"/>
<dbReference type="InterPro" id="IPR011008">
    <property type="entry name" value="Dimeric_a/b-barrel"/>
</dbReference>
<dbReference type="InterPro" id="IPR007138">
    <property type="entry name" value="ABM_dom"/>
</dbReference>
<sequence length="104" mass="12250">MGVVIEFLRFKVEASLRESYIQKDAEIWTAALAKYPGFLGKEVWINPLESTEVIFIIRWETKEHWKTMPAADLEAIEQRFRQAVGDNYELVESGEYQVRKFLHN</sequence>
<proteinExistence type="predicted"/>
<dbReference type="Pfam" id="PF03992">
    <property type="entry name" value="ABM"/>
    <property type="match status" value="1"/>
</dbReference>
<dbReference type="EMBL" id="AP018216">
    <property type="protein sequence ID" value="BAY71550.1"/>
    <property type="molecule type" value="Genomic_DNA"/>
</dbReference>
<feature type="domain" description="ABM" evidence="1">
    <location>
        <begin position="8"/>
        <end position="66"/>
    </location>
</feature>
<reference evidence="2 3" key="1">
    <citation type="submission" date="2017-06" db="EMBL/GenBank/DDBJ databases">
        <title>Genome sequencing of cyanobaciteial culture collection at National Institute for Environmental Studies (NIES).</title>
        <authorList>
            <person name="Hirose Y."/>
            <person name="Shimura Y."/>
            <person name="Fujisawa T."/>
            <person name="Nakamura Y."/>
            <person name="Kawachi M."/>
        </authorList>
    </citation>
    <scope>NUCLEOTIDE SEQUENCE [LARGE SCALE GENOMIC DNA]</scope>
    <source>
        <strain evidence="2 3">NIES-23</strain>
    </source>
</reference>
<dbReference type="Proteomes" id="UP000217507">
    <property type="component" value="Chromosome"/>
</dbReference>
<gene>
    <name evidence="2" type="ORF">NIES23_43700</name>
</gene>
<dbReference type="Gene3D" id="3.30.70.100">
    <property type="match status" value="1"/>
</dbReference>
<evidence type="ECO:0000259" key="1">
    <source>
        <dbReference type="Pfam" id="PF03992"/>
    </source>
</evidence>
<evidence type="ECO:0000313" key="3">
    <source>
        <dbReference type="Proteomes" id="UP000217507"/>
    </source>
</evidence>
<dbReference type="SUPFAM" id="SSF54909">
    <property type="entry name" value="Dimeric alpha+beta barrel"/>
    <property type="match status" value="1"/>
</dbReference>
<accession>A0A1Z4KRB4</accession>
<evidence type="ECO:0000313" key="2">
    <source>
        <dbReference type="EMBL" id="BAY71550.1"/>
    </source>
</evidence>